<keyword evidence="3 7" id="KW-0349">Heme</keyword>
<dbReference type="PRINTS" id="PR00465">
    <property type="entry name" value="EP450IV"/>
</dbReference>
<evidence type="ECO:0000313" key="8">
    <source>
        <dbReference type="EMBL" id="KAL1857660.1"/>
    </source>
</evidence>
<comment type="cofactor">
    <cofactor evidence="1">
        <name>heme</name>
        <dbReference type="ChEBI" id="CHEBI:30413"/>
    </cofactor>
</comment>
<dbReference type="Pfam" id="PF00067">
    <property type="entry name" value="p450"/>
    <property type="match status" value="2"/>
</dbReference>
<dbReference type="Gene3D" id="1.10.630.10">
    <property type="entry name" value="Cytochrome P450"/>
    <property type="match status" value="1"/>
</dbReference>
<dbReference type="EMBL" id="JAWRVE010000110">
    <property type="protein sequence ID" value="KAL1857660.1"/>
    <property type="molecule type" value="Genomic_DNA"/>
</dbReference>
<name>A0ABR3WBC5_9PEZI</name>
<dbReference type="InterPro" id="IPR036396">
    <property type="entry name" value="Cyt_P450_sf"/>
</dbReference>
<keyword evidence="5 7" id="KW-0408">Iron</keyword>
<dbReference type="InterPro" id="IPR050121">
    <property type="entry name" value="Cytochrome_P450_monoxygenase"/>
</dbReference>
<evidence type="ECO:0000256" key="2">
    <source>
        <dbReference type="ARBA" id="ARBA00010617"/>
    </source>
</evidence>
<organism evidence="8 9">
    <name type="scientific">Diaporthe australafricana</name>
    <dbReference type="NCBI Taxonomy" id="127596"/>
    <lineage>
        <taxon>Eukaryota</taxon>
        <taxon>Fungi</taxon>
        <taxon>Dikarya</taxon>
        <taxon>Ascomycota</taxon>
        <taxon>Pezizomycotina</taxon>
        <taxon>Sordariomycetes</taxon>
        <taxon>Sordariomycetidae</taxon>
        <taxon>Diaporthales</taxon>
        <taxon>Diaporthaceae</taxon>
        <taxon>Diaporthe</taxon>
    </lineage>
</organism>
<dbReference type="PRINTS" id="PR00385">
    <property type="entry name" value="P450"/>
</dbReference>
<evidence type="ECO:0000256" key="4">
    <source>
        <dbReference type="ARBA" id="ARBA00022723"/>
    </source>
</evidence>
<dbReference type="SUPFAM" id="SSF48264">
    <property type="entry name" value="Cytochrome P450"/>
    <property type="match status" value="1"/>
</dbReference>
<keyword evidence="6 7" id="KW-0503">Monooxygenase</keyword>
<evidence type="ECO:0000256" key="1">
    <source>
        <dbReference type="ARBA" id="ARBA00001971"/>
    </source>
</evidence>
<evidence type="ECO:0000313" key="9">
    <source>
        <dbReference type="Proteomes" id="UP001583177"/>
    </source>
</evidence>
<dbReference type="InterPro" id="IPR001128">
    <property type="entry name" value="Cyt_P450"/>
</dbReference>
<keyword evidence="7" id="KW-0560">Oxidoreductase</keyword>
<accession>A0ABR3WBC5</accession>
<evidence type="ECO:0008006" key="10">
    <source>
        <dbReference type="Google" id="ProtNLM"/>
    </source>
</evidence>
<evidence type="ECO:0000256" key="6">
    <source>
        <dbReference type="ARBA" id="ARBA00023033"/>
    </source>
</evidence>
<dbReference type="PROSITE" id="PS00086">
    <property type="entry name" value="CYTOCHROME_P450"/>
    <property type="match status" value="1"/>
</dbReference>
<evidence type="ECO:0000256" key="3">
    <source>
        <dbReference type="ARBA" id="ARBA00022617"/>
    </source>
</evidence>
<dbReference type="InterPro" id="IPR002403">
    <property type="entry name" value="Cyt_P450_E_grp-IV"/>
</dbReference>
<dbReference type="Proteomes" id="UP001583177">
    <property type="component" value="Unassembled WGS sequence"/>
</dbReference>
<comment type="similarity">
    <text evidence="2 7">Belongs to the cytochrome P450 family.</text>
</comment>
<evidence type="ECO:0000256" key="5">
    <source>
        <dbReference type="ARBA" id="ARBA00023004"/>
    </source>
</evidence>
<keyword evidence="4 7" id="KW-0479">Metal-binding</keyword>
<sequence length="594" mass="67310">MSNQSDLLMDHANVVTTTPSGLSRTASVPVGALVAIGTLLYLADRWALPKPIPGIPYDEAASQSLLGNVPELLRFAKENDGNIVPWFFKKLTEKNAPMVQVWIKPFQPPAVIISDYMEIEDLMVRRTKEFNRGKGFKWLFGQVSPEFHITKPSGSPEHKRSMHLVRDLMTPKFLNEISAPQIYRYASMLVTLWEVKAQHTNGRPFNAIKDIFDCVSDMVNGAAFDIEDTMSATKHQLRFTAALKDSNMKGREDGSLDIPRASYQPTHMAFHRLTEYQGEQARSINAPIQHKLRMLTDPALRDAFKVVRQVFTDEVKKALARMEGKDDIVMMSALDQILLREKQYAEKNGTKPDYFHGRITDEASVFGYYSAGHDTSATSISWMTRYLGDCPEWQETIREELYTAFSAAVEEKRQPGADEINKSRLPNLSAFAEETLRMWPPFFQDKRDTMCDTTLLGVRIPKGTEILIPTGGPGVARPAIPCPEELHSDECRKKFSVPPWGPEDITTFRPERWLVEDENGELSFNPRAGPTLAFGLGPRKCFGQRLAYMQIRNVISLLLWNFRFQKMEGKLASKDAKLEMSVVPKYCYVALEKV</sequence>
<gene>
    <name evidence="8" type="ORF">Daus18300_010180</name>
</gene>
<dbReference type="PANTHER" id="PTHR24305:SF232">
    <property type="entry name" value="P450, PUTATIVE (EUROFUNG)-RELATED"/>
    <property type="match status" value="1"/>
</dbReference>
<evidence type="ECO:0000256" key="7">
    <source>
        <dbReference type="RuleBase" id="RU000461"/>
    </source>
</evidence>
<keyword evidence="9" id="KW-1185">Reference proteome</keyword>
<dbReference type="InterPro" id="IPR017972">
    <property type="entry name" value="Cyt_P450_CS"/>
</dbReference>
<dbReference type="PANTHER" id="PTHR24305">
    <property type="entry name" value="CYTOCHROME P450"/>
    <property type="match status" value="1"/>
</dbReference>
<proteinExistence type="inferred from homology"/>
<comment type="caution">
    <text evidence="8">The sequence shown here is derived from an EMBL/GenBank/DDBJ whole genome shotgun (WGS) entry which is preliminary data.</text>
</comment>
<protein>
    <recommendedName>
        <fullName evidence="10">Cytochrome P450 monooxygenase</fullName>
    </recommendedName>
</protein>
<reference evidence="8 9" key="1">
    <citation type="journal article" date="2024" name="IMA Fungus">
        <title>IMA Genome - F19 : A genome assembly and annotation guide to empower mycologists, including annotated draft genome sequences of Ceratocystis pirilliformis, Diaporthe australafricana, Fusarium ophioides, Paecilomyces lecythidis, and Sporothrix stenoceras.</title>
        <authorList>
            <person name="Aylward J."/>
            <person name="Wilson A.M."/>
            <person name="Visagie C.M."/>
            <person name="Spraker J."/>
            <person name="Barnes I."/>
            <person name="Buitendag C."/>
            <person name="Ceriani C."/>
            <person name="Del Mar Angel L."/>
            <person name="du Plessis D."/>
            <person name="Fuchs T."/>
            <person name="Gasser K."/>
            <person name="Kramer D."/>
            <person name="Li W."/>
            <person name="Munsamy K."/>
            <person name="Piso A."/>
            <person name="Price J.L."/>
            <person name="Sonnekus B."/>
            <person name="Thomas C."/>
            <person name="van der Nest A."/>
            <person name="van Dijk A."/>
            <person name="van Heerden A."/>
            <person name="van Vuuren N."/>
            <person name="Yilmaz N."/>
            <person name="Duong T.A."/>
            <person name="van der Merwe N.A."/>
            <person name="Wingfield M.J."/>
            <person name="Wingfield B.D."/>
        </authorList>
    </citation>
    <scope>NUCLEOTIDE SEQUENCE [LARGE SCALE GENOMIC DNA]</scope>
    <source>
        <strain evidence="8 9">CMW 18300</strain>
    </source>
</reference>